<feature type="transmembrane region" description="Helical" evidence="9">
    <location>
        <begin position="121"/>
        <end position="144"/>
    </location>
</feature>
<evidence type="ECO:0000256" key="4">
    <source>
        <dbReference type="ARBA" id="ARBA00022692"/>
    </source>
</evidence>
<accession>A0AAU8ICM8</accession>
<evidence type="ECO:0000256" key="1">
    <source>
        <dbReference type="ARBA" id="ARBA00006139"/>
    </source>
</evidence>
<name>A0AAU8ICM8_9BACL</name>
<protein>
    <recommendedName>
        <fullName evidence="9">Lipoprotein signal peptidase</fullName>
        <ecNumber evidence="9">3.4.23.36</ecNumber>
    </recommendedName>
    <alternativeName>
        <fullName evidence="9">Prolipoprotein signal peptidase</fullName>
    </alternativeName>
    <alternativeName>
        <fullName evidence="9">Signal peptidase II</fullName>
        <shortName evidence="9">SPase II</shortName>
    </alternativeName>
</protein>
<comment type="caution">
    <text evidence="9">Lacks conserved residue(s) required for the propagation of feature annotation.</text>
</comment>
<keyword evidence="7 9" id="KW-1133">Transmembrane helix</keyword>
<comment type="subcellular location">
    <subcellularLocation>
        <location evidence="9">Cell membrane</location>
        <topology evidence="9">Multi-pass membrane protein</topology>
    </subcellularLocation>
</comment>
<dbReference type="PROSITE" id="PS00855">
    <property type="entry name" value="SPASE_II"/>
    <property type="match status" value="1"/>
</dbReference>
<dbReference type="Pfam" id="PF01252">
    <property type="entry name" value="Peptidase_A8"/>
    <property type="match status" value="1"/>
</dbReference>
<dbReference type="NCBIfam" id="TIGR00077">
    <property type="entry name" value="lspA"/>
    <property type="match status" value="1"/>
</dbReference>
<dbReference type="HAMAP" id="MF_00161">
    <property type="entry name" value="LspA"/>
    <property type="match status" value="1"/>
</dbReference>
<comment type="pathway">
    <text evidence="9">Protein modification; lipoprotein biosynthesis (signal peptide cleavage).</text>
</comment>
<dbReference type="InterPro" id="IPR001872">
    <property type="entry name" value="Peptidase_A8"/>
</dbReference>
<evidence type="ECO:0000256" key="2">
    <source>
        <dbReference type="ARBA" id="ARBA00022475"/>
    </source>
</evidence>
<evidence type="ECO:0000256" key="11">
    <source>
        <dbReference type="RuleBase" id="RU004181"/>
    </source>
</evidence>
<evidence type="ECO:0000256" key="7">
    <source>
        <dbReference type="ARBA" id="ARBA00022989"/>
    </source>
</evidence>
<evidence type="ECO:0000313" key="12">
    <source>
        <dbReference type="EMBL" id="XCJ15986.1"/>
    </source>
</evidence>
<keyword evidence="2 9" id="KW-1003">Cell membrane</keyword>
<evidence type="ECO:0000256" key="9">
    <source>
        <dbReference type="HAMAP-Rule" id="MF_00161"/>
    </source>
</evidence>
<dbReference type="EC" id="3.4.23.36" evidence="9"/>
<feature type="transmembrane region" description="Helical" evidence="9">
    <location>
        <begin position="57"/>
        <end position="75"/>
    </location>
</feature>
<feature type="active site" evidence="9">
    <location>
        <position position="111"/>
    </location>
</feature>
<evidence type="ECO:0000256" key="3">
    <source>
        <dbReference type="ARBA" id="ARBA00022670"/>
    </source>
</evidence>
<dbReference type="GO" id="GO:0006508">
    <property type="term" value="P:proteolysis"/>
    <property type="evidence" value="ECO:0007669"/>
    <property type="project" value="UniProtKB-KW"/>
</dbReference>
<feature type="active site" evidence="9">
    <location>
        <position position="129"/>
    </location>
</feature>
<dbReference type="EMBL" id="CP159510">
    <property type="protein sequence ID" value="XCJ15986.1"/>
    <property type="molecule type" value="Genomic_DNA"/>
</dbReference>
<proteinExistence type="inferred from homology"/>
<keyword evidence="4 9" id="KW-0812">Transmembrane</keyword>
<evidence type="ECO:0000256" key="10">
    <source>
        <dbReference type="RuleBase" id="RU000594"/>
    </source>
</evidence>
<keyword evidence="8 9" id="KW-0472">Membrane</keyword>
<evidence type="ECO:0000256" key="8">
    <source>
        <dbReference type="ARBA" id="ARBA00023136"/>
    </source>
</evidence>
<dbReference type="GO" id="GO:0004190">
    <property type="term" value="F:aspartic-type endopeptidase activity"/>
    <property type="evidence" value="ECO:0007669"/>
    <property type="project" value="UniProtKB-UniRule"/>
</dbReference>
<evidence type="ECO:0000256" key="6">
    <source>
        <dbReference type="ARBA" id="ARBA00022801"/>
    </source>
</evidence>
<dbReference type="RefSeq" id="WP_129929171.1">
    <property type="nucleotide sequence ID" value="NZ_CP159510.1"/>
</dbReference>
<evidence type="ECO:0000256" key="5">
    <source>
        <dbReference type="ARBA" id="ARBA00022750"/>
    </source>
</evidence>
<dbReference type="PANTHER" id="PTHR33695:SF1">
    <property type="entry name" value="LIPOPROTEIN SIGNAL PEPTIDASE"/>
    <property type="match status" value="1"/>
</dbReference>
<sequence>MVYYFIALIVLIVDQLSKWLVVQNMTIGESIQLIPHIFYLTSLRNTGAAWNILEGQFVFFFLVTGVVLVIIIYYMQRYGRKQPLLGTALGLIIGGALGNFVDRLFRGEVVDFFHVYIFQYSFPVFNVADASLSIGVFFMIIYLLKDGKKE</sequence>
<gene>
    <name evidence="9 12" type="primary">lspA</name>
    <name evidence="12" type="ORF">ABNN70_09725</name>
</gene>
<comment type="catalytic activity">
    <reaction evidence="9 10">
        <text>Release of signal peptides from bacterial membrane prolipoproteins. Hydrolyzes -Xaa-Yaa-Zaa-|-(S,diacylglyceryl)Cys-, in which Xaa is hydrophobic (preferably Leu), and Yaa (Ala or Ser) and Zaa (Gly or Ala) have small, neutral side chains.</text>
        <dbReference type="EC" id="3.4.23.36"/>
    </reaction>
</comment>
<keyword evidence="6 9" id="KW-0378">Hydrolase</keyword>
<dbReference type="GO" id="GO:0005886">
    <property type="term" value="C:plasma membrane"/>
    <property type="evidence" value="ECO:0007669"/>
    <property type="project" value="UniProtKB-SubCell"/>
</dbReference>
<keyword evidence="5 9" id="KW-0064">Aspartyl protease</keyword>
<keyword evidence="3 9" id="KW-0645">Protease</keyword>
<dbReference type="AlphaFoldDB" id="A0AAU8ICM8"/>
<comment type="function">
    <text evidence="9 10">This protein specifically catalyzes the removal of signal peptides from prolipoproteins.</text>
</comment>
<dbReference type="PRINTS" id="PR00781">
    <property type="entry name" value="LIPOSIGPTASE"/>
</dbReference>
<feature type="transmembrane region" description="Helical" evidence="9">
    <location>
        <begin position="84"/>
        <end position="101"/>
    </location>
</feature>
<reference evidence="12" key="1">
    <citation type="submission" date="2024-06" db="EMBL/GenBank/DDBJ databases">
        <authorList>
            <person name="Fan A."/>
            <person name="Zhang F.Y."/>
            <person name="Zhang L."/>
        </authorList>
    </citation>
    <scope>NUCLEOTIDE SEQUENCE</scope>
    <source>
        <strain evidence="12">Y61</strain>
    </source>
</reference>
<dbReference type="PANTHER" id="PTHR33695">
    <property type="entry name" value="LIPOPROTEIN SIGNAL PEPTIDASE"/>
    <property type="match status" value="1"/>
</dbReference>
<comment type="similarity">
    <text evidence="1 9 11">Belongs to the peptidase A8 family.</text>
</comment>
<organism evidence="12">
    <name type="scientific">Sporolactobacillus sp. Y61</name>
    <dbReference type="NCBI Taxonomy" id="3160863"/>
    <lineage>
        <taxon>Bacteria</taxon>
        <taxon>Bacillati</taxon>
        <taxon>Bacillota</taxon>
        <taxon>Bacilli</taxon>
        <taxon>Bacillales</taxon>
        <taxon>Sporolactobacillaceae</taxon>
        <taxon>Sporolactobacillus</taxon>
    </lineage>
</organism>